<evidence type="ECO:0000259" key="2">
    <source>
        <dbReference type="Pfam" id="PF07588"/>
    </source>
</evidence>
<dbReference type="AlphaFoldDB" id="A0A0S2IN45"/>
<dbReference type="PATRIC" id="fig|280505.15.peg.748"/>
<dbReference type="Proteomes" id="UP000058857">
    <property type="component" value="Chromosome 1"/>
</dbReference>
<keyword evidence="1" id="KW-1133">Transmembrane helix</keyword>
<accession>A0A0S2IN45</accession>
<feature type="transmembrane region" description="Helical" evidence="1">
    <location>
        <begin position="61"/>
        <end position="80"/>
    </location>
</feature>
<evidence type="ECO:0000313" key="3">
    <source>
        <dbReference type="EMBL" id="ALO25102.1"/>
    </source>
</evidence>
<dbReference type="RefSeq" id="WP_002740353.1">
    <property type="nucleotide sequence ID" value="NZ_CP012029.1"/>
</dbReference>
<dbReference type="SUPFAM" id="SSF56436">
    <property type="entry name" value="C-type lectin-like"/>
    <property type="match status" value="1"/>
</dbReference>
<organism evidence="3">
    <name type="scientific">Leptospira borgpetersenii serovar Ballum</name>
    <dbReference type="NCBI Taxonomy" id="280505"/>
    <lineage>
        <taxon>Bacteria</taxon>
        <taxon>Pseudomonadati</taxon>
        <taxon>Spirochaetota</taxon>
        <taxon>Spirochaetia</taxon>
        <taxon>Leptospirales</taxon>
        <taxon>Leptospiraceae</taxon>
        <taxon>Leptospira</taxon>
    </lineage>
</organism>
<dbReference type="InterPro" id="IPR016187">
    <property type="entry name" value="CTDL_fold"/>
</dbReference>
<name>A0A0S2IN45_LEPBO</name>
<sequence>MLESKRKSIIPLIYKGMRILKSSVDRIIASICSQSASSAGWISRSRKPLQKQNRGPRYKKVYSIFFIWITVLLIGCSGENSNPGIGAISMGSIKDSFLNLIHSHSSNQSLIPSSGLYVFVSSYTNNASVPPLSHNGSFGGVAGADAYCNSHIPSSLTGTGSYKAMLVDGTNRIATTVGATSSTGQKDWVFEKNTSYYRADGNLVFTTNDAGLFDFSNGSLTYSFTDVFSIYDFGIWTGLQSNWKTATSTQLCSSASQPWTSGSVANQGKFGYANHKNASSISAGSIPCQWTSTEDPEDPQASVEMGILCVQEKPITLKGKIGFLEDEQCHHSNSYFTIPWKQCHEFKRHFDPVSGAAISSDVPSPGSYRPVPGQVHLNFFNSAQTNPVGCYISNLQSDLDGNVSGQINNCLKSNPAPDKVRITLVLDYKTNLAYNNSIGTIRSLWEKTAISALNYLPYDQSKFFQTLFVDPNTHKDQVEPYFEVVLSLNPYWNATTRTFDLGIVNILNSIPASMTNSLRLTLSNWQGLVELHNRLKNESVDKIQFDMFQNDPTRNCIRCYTVNFISTYGSGGSAGNLYFSAPNGDNLPTIYPVDSSLGHEFGHTVTSTVAPWLLQGVIRNWGGQYIDQNQIYYGQIHNSNQYQDMGTAFGEGIVNSIGRYLISGNQGAWKLGPGIPLYIGTYKDGWKLNPIVDQKYSDFQRFRREMSVRGILENSPDWTSRLQAIQNLNSNFTDHKTNSNNEARYDGFVHYLLQTPPFHIDSYHATDPEVASQLNQIQYRYDQMKLLGEILDGGPANFKWVSYGDVVHPKNSRVSLKDLLVTLGEMHDGSPLPQNGSPGFTDAYLSIKSPFSPQSLGWRLVQKGLISKDEVNNLYRAVGMDQLANICGYPWALPNCQ</sequence>
<proteinExistence type="predicted"/>
<dbReference type="InterPro" id="IPR011448">
    <property type="entry name" value="DUF1554"/>
</dbReference>
<dbReference type="InterPro" id="IPR016186">
    <property type="entry name" value="C-type_lectin-like/link_sf"/>
</dbReference>
<evidence type="ECO:0000256" key="1">
    <source>
        <dbReference type="SAM" id="Phobius"/>
    </source>
</evidence>
<feature type="domain" description="DUF1554" evidence="2">
    <location>
        <begin position="133"/>
        <end position="275"/>
    </location>
</feature>
<dbReference type="Pfam" id="PF07588">
    <property type="entry name" value="DUF1554"/>
    <property type="match status" value="1"/>
</dbReference>
<keyword evidence="1" id="KW-0472">Membrane</keyword>
<keyword evidence="1" id="KW-0812">Transmembrane</keyword>
<protein>
    <recommendedName>
        <fullName evidence="2">DUF1554 domain-containing protein</fullName>
    </recommendedName>
</protein>
<reference evidence="3 4" key="1">
    <citation type="journal article" date="2015" name="PLoS Negl. Trop. Dis.">
        <title>Distribution of Plasmids in Distinct Leptospira Pathogenic Species.</title>
        <authorList>
            <person name="Wang Y."/>
            <person name="Zhuang X."/>
            <person name="Zhong Y."/>
            <person name="Zhang C."/>
            <person name="Zhang Y."/>
            <person name="Zeng L."/>
            <person name="Zhu Y."/>
            <person name="He P."/>
            <person name="Dong K."/>
            <person name="Pal U."/>
            <person name="Guo X."/>
            <person name="Qin J."/>
        </authorList>
    </citation>
    <scope>NUCLEOTIDE SEQUENCE [LARGE SCALE GENOMIC DNA]</scope>
    <source>
        <strain evidence="3 4">56604</strain>
    </source>
</reference>
<evidence type="ECO:0000313" key="4">
    <source>
        <dbReference type="Proteomes" id="UP000058857"/>
    </source>
</evidence>
<dbReference type="EMBL" id="CP012029">
    <property type="protein sequence ID" value="ALO25102.1"/>
    <property type="molecule type" value="Genomic_DNA"/>
</dbReference>
<gene>
    <name evidence="3" type="ORF">LBBP_00772</name>
</gene>
<dbReference type="Gene3D" id="3.10.100.10">
    <property type="entry name" value="Mannose-Binding Protein A, subunit A"/>
    <property type="match status" value="1"/>
</dbReference>